<evidence type="ECO:0000313" key="9">
    <source>
        <dbReference type="EMBL" id="MBO1318352.1"/>
    </source>
</evidence>
<dbReference type="HAMAP" id="MF_00073">
    <property type="entry name" value="NusB"/>
    <property type="match status" value="1"/>
</dbReference>
<proteinExistence type="inferred from homology"/>
<dbReference type="GO" id="GO:0031564">
    <property type="term" value="P:transcription antitermination"/>
    <property type="evidence" value="ECO:0007669"/>
    <property type="project" value="UniProtKB-KW"/>
</dbReference>
<keyword evidence="10" id="KW-1185">Reference proteome</keyword>
<dbReference type="InterPro" id="IPR035926">
    <property type="entry name" value="NusB-like_sf"/>
</dbReference>
<dbReference type="EMBL" id="JAFREP010000005">
    <property type="protein sequence ID" value="MBO1318352.1"/>
    <property type="molecule type" value="Genomic_DNA"/>
</dbReference>
<sequence length="171" mass="19273">MSSRSRGRQFAVQMIYQFEFSGDTLDHILHHFWRNIDADQTTRAFSSQLARGVIEQRTELDLEINGYLKNWTLDRIATLDRIILELALFELLAKNIEVPWKVVIDEAVTLAKMFGTDKSPTFINGVLHAWCARNSDGFNAATDTPANEAEAVSIEPDLPSVEAELPKPPAE</sequence>
<protein>
    <recommendedName>
        <fullName evidence="6">Transcription antitermination protein NusB</fullName>
    </recommendedName>
    <alternativeName>
        <fullName evidence="6">Antitermination factor NusB</fullName>
    </alternativeName>
</protein>
<evidence type="ECO:0000256" key="7">
    <source>
        <dbReference type="SAM" id="MobiDB-lite"/>
    </source>
</evidence>
<evidence type="ECO:0000256" key="1">
    <source>
        <dbReference type="ARBA" id="ARBA00005952"/>
    </source>
</evidence>
<comment type="function">
    <text evidence="6">Involved in transcription antitermination. Required for transcription of ribosomal RNA (rRNA) genes. Binds specifically to the boxA antiterminator sequence of the ribosomal RNA (rrn) operons.</text>
</comment>
<dbReference type="Proteomes" id="UP000664417">
    <property type="component" value="Unassembled WGS sequence"/>
</dbReference>
<dbReference type="PANTHER" id="PTHR11078:SF3">
    <property type="entry name" value="ANTITERMINATION NUSB DOMAIN-CONTAINING PROTEIN"/>
    <property type="match status" value="1"/>
</dbReference>
<name>A0A8J7Q0W2_9BACT</name>
<evidence type="ECO:0000256" key="3">
    <source>
        <dbReference type="ARBA" id="ARBA00022884"/>
    </source>
</evidence>
<keyword evidence="2 6" id="KW-0889">Transcription antitermination</keyword>
<evidence type="ECO:0000256" key="5">
    <source>
        <dbReference type="ARBA" id="ARBA00023163"/>
    </source>
</evidence>
<dbReference type="GO" id="GO:0005829">
    <property type="term" value="C:cytosol"/>
    <property type="evidence" value="ECO:0007669"/>
    <property type="project" value="TreeGrafter"/>
</dbReference>
<feature type="domain" description="NusB/RsmB/TIM44" evidence="8">
    <location>
        <begin position="8"/>
        <end position="128"/>
    </location>
</feature>
<feature type="region of interest" description="Disordered" evidence="7">
    <location>
        <begin position="146"/>
        <end position="171"/>
    </location>
</feature>
<evidence type="ECO:0000313" key="10">
    <source>
        <dbReference type="Proteomes" id="UP000664417"/>
    </source>
</evidence>
<dbReference type="Gene3D" id="1.10.940.10">
    <property type="entry name" value="NusB-like"/>
    <property type="match status" value="1"/>
</dbReference>
<evidence type="ECO:0000259" key="8">
    <source>
        <dbReference type="Pfam" id="PF01029"/>
    </source>
</evidence>
<reference evidence="9" key="1">
    <citation type="submission" date="2021-03" db="EMBL/GenBank/DDBJ databases">
        <authorList>
            <person name="Wang G."/>
        </authorList>
    </citation>
    <scope>NUCLEOTIDE SEQUENCE</scope>
    <source>
        <strain evidence="9">KCTC 12899</strain>
    </source>
</reference>
<gene>
    <name evidence="6 9" type="primary">nusB</name>
    <name evidence="9" type="ORF">J3U88_07790</name>
</gene>
<dbReference type="InterPro" id="IPR006027">
    <property type="entry name" value="NusB_RsmB_TIM44"/>
</dbReference>
<evidence type="ECO:0000256" key="2">
    <source>
        <dbReference type="ARBA" id="ARBA00022814"/>
    </source>
</evidence>
<keyword evidence="5 6" id="KW-0804">Transcription</keyword>
<dbReference type="InterPro" id="IPR011605">
    <property type="entry name" value="NusB_fam"/>
</dbReference>
<comment type="similarity">
    <text evidence="1 6">Belongs to the NusB family.</text>
</comment>
<dbReference type="RefSeq" id="WP_207858069.1">
    <property type="nucleotide sequence ID" value="NZ_JAFREP010000005.1"/>
</dbReference>
<dbReference type="SUPFAM" id="SSF48013">
    <property type="entry name" value="NusB-like"/>
    <property type="match status" value="1"/>
</dbReference>
<evidence type="ECO:0000256" key="6">
    <source>
        <dbReference type="HAMAP-Rule" id="MF_00073"/>
    </source>
</evidence>
<dbReference type="Pfam" id="PF01029">
    <property type="entry name" value="NusB"/>
    <property type="match status" value="1"/>
</dbReference>
<dbReference type="NCBIfam" id="TIGR01951">
    <property type="entry name" value="nusB"/>
    <property type="match status" value="1"/>
</dbReference>
<dbReference type="PANTHER" id="PTHR11078">
    <property type="entry name" value="N UTILIZATION SUBSTANCE PROTEIN B-RELATED"/>
    <property type="match status" value="1"/>
</dbReference>
<accession>A0A8J7Q0W2</accession>
<dbReference type="GO" id="GO:0003723">
    <property type="term" value="F:RNA binding"/>
    <property type="evidence" value="ECO:0007669"/>
    <property type="project" value="UniProtKB-UniRule"/>
</dbReference>
<comment type="caution">
    <text evidence="9">The sequence shown here is derived from an EMBL/GenBank/DDBJ whole genome shotgun (WGS) entry which is preliminary data.</text>
</comment>
<organism evidence="9 10">
    <name type="scientific">Acanthopleuribacter pedis</name>
    <dbReference type="NCBI Taxonomy" id="442870"/>
    <lineage>
        <taxon>Bacteria</taxon>
        <taxon>Pseudomonadati</taxon>
        <taxon>Acidobacteriota</taxon>
        <taxon>Holophagae</taxon>
        <taxon>Acanthopleuribacterales</taxon>
        <taxon>Acanthopleuribacteraceae</taxon>
        <taxon>Acanthopleuribacter</taxon>
    </lineage>
</organism>
<keyword evidence="3 6" id="KW-0694">RNA-binding</keyword>
<keyword evidence="4 6" id="KW-0805">Transcription regulation</keyword>
<dbReference type="GO" id="GO:0006353">
    <property type="term" value="P:DNA-templated transcription termination"/>
    <property type="evidence" value="ECO:0007669"/>
    <property type="project" value="UniProtKB-UniRule"/>
</dbReference>
<dbReference type="AlphaFoldDB" id="A0A8J7Q0W2"/>
<evidence type="ECO:0000256" key="4">
    <source>
        <dbReference type="ARBA" id="ARBA00023015"/>
    </source>
</evidence>